<organism evidence="1 2">
    <name type="scientific">Diploptera punctata</name>
    <name type="common">Pacific beetle cockroach</name>
    <dbReference type="NCBI Taxonomy" id="6984"/>
    <lineage>
        <taxon>Eukaryota</taxon>
        <taxon>Metazoa</taxon>
        <taxon>Ecdysozoa</taxon>
        <taxon>Arthropoda</taxon>
        <taxon>Hexapoda</taxon>
        <taxon>Insecta</taxon>
        <taxon>Pterygota</taxon>
        <taxon>Neoptera</taxon>
        <taxon>Polyneoptera</taxon>
        <taxon>Dictyoptera</taxon>
        <taxon>Blattodea</taxon>
        <taxon>Blaberoidea</taxon>
        <taxon>Blaberidae</taxon>
        <taxon>Diplopterinae</taxon>
        <taxon>Diploptera</taxon>
    </lineage>
</organism>
<feature type="non-terminal residue" evidence="1">
    <location>
        <position position="1"/>
    </location>
</feature>
<evidence type="ECO:0000313" key="2">
    <source>
        <dbReference type="Proteomes" id="UP001233999"/>
    </source>
</evidence>
<evidence type="ECO:0000313" key="1">
    <source>
        <dbReference type="EMBL" id="KAJ9586083.1"/>
    </source>
</evidence>
<name>A0AAD7ZSX2_DIPPU</name>
<proteinExistence type="predicted"/>
<comment type="caution">
    <text evidence="1">The sequence shown here is derived from an EMBL/GenBank/DDBJ whole genome shotgun (WGS) entry which is preliminary data.</text>
</comment>
<feature type="non-terminal residue" evidence="1">
    <location>
        <position position="91"/>
    </location>
</feature>
<reference evidence="1" key="2">
    <citation type="submission" date="2023-05" db="EMBL/GenBank/DDBJ databases">
        <authorList>
            <person name="Fouks B."/>
        </authorList>
    </citation>
    <scope>NUCLEOTIDE SEQUENCE</scope>
    <source>
        <strain evidence="1">Stay&amp;Tobe</strain>
        <tissue evidence="1">Testes</tissue>
    </source>
</reference>
<accession>A0AAD7ZSX2</accession>
<dbReference type="AlphaFoldDB" id="A0AAD7ZSX2"/>
<dbReference type="EMBL" id="JASPKZ010007212">
    <property type="protein sequence ID" value="KAJ9586083.1"/>
    <property type="molecule type" value="Genomic_DNA"/>
</dbReference>
<protein>
    <submittedName>
        <fullName evidence="1">Uncharacterized protein</fullName>
    </submittedName>
</protein>
<gene>
    <name evidence="1" type="ORF">L9F63_020280</name>
</gene>
<sequence>IFSMSVSEVCNIKPEALTLCNVSAPNSFTKLEHASYSICCWTDLKRLKRLSLHSSQLVNILYNDDSGDELFPELEDSQSESIATKRKTGYE</sequence>
<dbReference type="Proteomes" id="UP001233999">
    <property type="component" value="Unassembled WGS sequence"/>
</dbReference>
<keyword evidence="2" id="KW-1185">Reference proteome</keyword>
<reference evidence="1" key="1">
    <citation type="journal article" date="2023" name="IScience">
        <title>Live-bearing cockroach genome reveals convergent evolutionary mechanisms linked to viviparity in insects and beyond.</title>
        <authorList>
            <person name="Fouks B."/>
            <person name="Harrison M.C."/>
            <person name="Mikhailova A.A."/>
            <person name="Marchal E."/>
            <person name="English S."/>
            <person name="Carruthers M."/>
            <person name="Jennings E.C."/>
            <person name="Chiamaka E.L."/>
            <person name="Frigard R.A."/>
            <person name="Pippel M."/>
            <person name="Attardo G.M."/>
            <person name="Benoit J.B."/>
            <person name="Bornberg-Bauer E."/>
            <person name="Tobe S.S."/>
        </authorList>
    </citation>
    <scope>NUCLEOTIDE SEQUENCE</scope>
    <source>
        <strain evidence="1">Stay&amp;Tobe</strain>
    </source>
</reference>